<reference evidence="1 2" key="1">
    <citation type="journal article" date="2017" name="MBio">
        <title>Type VI secretion-mediated competition in the bee gut microbiome.</title>
        <authorList>
            <person name="Steele M.I."/>
            <person name="Kwong W.K."/>
            <person name="Powell J.E."/>
            <person name="Whiteley M."/>
            <person name="Moran N.A."/>
        </authorList>
    </citation>
    <scope>NUCLEOTIDE SEQUENCE [LARGE SCALE GENOMIC DNA]</scope>
    <source>
        <strain evidence="1 2">Occ4-2</strain>
    </source>
</reference>
<dbReference type="Gene3D" id="2.40.10.270">
    <property type="entry name" value="Bacteriophage SPP1 head-tail adaptor protein"/>
    <property type="match status" value="1"/>
</dbReference>
<name>A0A2N9XS23_9NEIS</name>
<gene>
    <name evidence="1" type="ORF">BHC48_03825</name>
</gene>
<dbReference type="InterPro" id="IPR008767">
    <property type="entry name" value="Phage_SPP1_head-tail_adaptor"/>
</dbReference>
<dbReference type="InterPro" id="IPR038666">
    <property type="entry name" value="SSP1_head-tail_sf"/>
</dbReference>
<protein>
    <recommendedName>
        <fullName evidence="3">Head-tail adaptor protein</fullName>
    </recommendedName>
</protein>
<dbReference type="Pfam" id="PF05521">
    <property type="entry name" value="Phage_HCP"/>
    <property type="match status" value="1"/>
</dbReference>
<dbReference type="NCBIfam" id="TIGR01563">
    <property type="entry name" value="gp16_SPP1"/>
    <property type="match status" value="1"/>
</dbReference>
<dbReference type="EMBL" id="MEIQ01000028">
    <property type="protein sequence ID" value="PIT51429.1"/>
    <property type="molecule type" value="Genomic_DNA"/>
</dbReference>
<proteinExistence type="predicted"/>
<dbReference type="AlphaFoldDB" id="A0A2N9XS23"/>
<dbReference type="Proteomes" id="UP000231484">
    <property type="component" value="Unassembled WGS sequence"/>
</dbReference>
<evidence type="ECO:0000313" key="2">
    <source>
        <dbReference type="Proteomes" id="UP000231484"/>
    </source>
</evidence>
<organism evidence="1 2">
    <name type="scientific">Snodgrassella alvi</name>
    <dbReference type="NCBI Taxonomy" id="1196083"/>
    <lineage>
        <taxon>Bacteria</taxon>
        <taxon>Pseudomonadati</taxon>
        <taxon>Pseudomonadota</taxon>
        <taxon>Betaproteobacteria</taxon>
        <taxon>Neisseriales</taxon>
        <taxon>Neisseriaceae</taxon>
        <taxon>Snodgrassella</taxon>
    </lineage>
</organism>
<evidence type="ECO:0008006" key="3">
    <source>
        <dbReference type="Google" id="ProtNLM"/>
    </source>
</evidence>
<comment type="caution">
    <text evidence="1">The sequence shown here is derived from an EMBL/GenBank/DDBJ whole genome shotgun (WGS) entry which is preliminary data.</text>
</comment>
<evidence type="ECO:0000313" key="1">
    <source>
        <dbReference type="EMBL" id="PIT51429.1"/>
    </source>
</evidence>
<accession>A0A2N9XS23</accession>
<sequence length="113" mass="12473">MSIAAGKLDKRVLIQRPEISKDEFGGINKNWVDVGKVWANMSYLSGREFVKNGLDSASCTVSIQVRTSKLTANITPEYRIIYKGSIFNIQVVLPDSVHSEMINLPCVTGINEG</sequence>